<keyword evidence="2" id="KW-1185">Reference proteome</keyword>
<dbReference type="Proteomes" id="UP000039324">
    <property type="component" value="Unassembled WGS sequence"/>
</dbReference>
<dbReference type="EMBL" id="CDSF01000090">
    <property type="protein sequence ID" value="CEO99372.1"/>
    <property type="molecule type" value="Genomic_DNA"/>
</dbReference>
<reference evidence="1 2" key="1">
    <citation type="submission" date="2015-02" db="EMBL/GenBank/DDBJ databases">
        <authorList>
            <person name="Chooi Y.-H."/>
        </authorList>
    </citation>
    <scope>NUCLEOTIDE SEQUENCE [LARGE SCALE GENOMIC DNA]</scope>
    <source>
        <strain evidence="1">E3</strain>
    </source>
</reference>
<name>A0A0G4IVV3_PLABS</name>
<proteinExistence type="predicted"/>
<evidence type="ECO:0000313" key="2">
    <source>
        <dbReference type="Proteomes" id="UP000039324"/>
    </source>
</evidence>
<gene>
    <name evidence="1" type="ORF">PBRA_001278</name>
</gene>
<protein>
    <submittedName>
        <fullName evidence="1">Uncharacterized protein</fullName>
    </submittedName>
</protein>
<sequence length="102" mass="11834">MRYRQAGSAQSATKMTHAVLRKTKLCCMMCGRQLLLYAVRGRHPITHLRPAWIIENYTKGDGKCHGCGELFARPFMNKTEICWRFVNGKAFTERPFSEEWHA</sequence>
<dbReference type="AlphaFoldDB" id="A0A0G4IVV3"/>
<evidence type="ECO:0000313" key="1">
    <source>
        <dbReference type="EMBL" id="CEO99372.1"/>
    </source>
</evidence>
<accession>A0A0G4IVV3</accession>
<organism evidence="1 2">
    <name type="scientific">Plasmodiophora brassicae</name>
    <name type="common">Clubroot disease agent</name>
    <dbReference type="NCBI Taxonomy" id="37360"/>
    <lineage>
        <taxon>Eukaryota</taxon>
        <taxon>Sar</taxon>
        <taxon>Rhizaria</taxon>
        <taxon>Endomyxa</taxon>
        <taxon>Phytomyxea</taxon>
        <taxon>Plasmodiophorida</taxon>
        <taxon>Plasmodiophoridae</taxon>
        <taxon>Plasmodiophora</taxon>
    </lineage>
</organism>